<dbReference type="Gene3D" id="3.30.420.10">
    <property type="entry name" value="Ribonuclease H-like superfamily/Ribonuclease H"/>
    <property type="match status" value="1"/>
</dbReference>
<dbReference type="GO" id="GO:0006302">
    <property type="term" value="P:double-strand break repair"/>
    <property type="evidence" value="ECO:0007669"/>
    <property type="project" value="TreeGrafter"/>
</dbReference>
<dbReference type="InterPro" id="IPR036397">
    <property type="entry name" value="RNaseH_sf"/>
</dbReference>
<evidence type="ECO:0000259" key="3">
    <source>
        <dbReference type="Pfam" id="PF00476"/>
    </source>
</evidence>
<dbReference type="Pfam" id="PF01612">
    <property type="entry name" value="DNA_pol_A_exo1"/>
    <property type="match status" value="1"/>
</dbReference>
<comment type="caution">
    <text evidence="5">The sequence shown here is derived from an EMBL/GenBank/DDBJ whole genome shotgun (WGS) entry which is preliminary data.</text>
</comment>
<evidence type="ECO:0000256" key="2">
    <source>
        <dbReference type="SAM" id="MobiDB-lite"/>
    </source>
</evidence>
<dbReference type="InterPro" id="IPR043502">
    <property type="entry name" value="DNA/RNA_pol_sf"/>
</dbReference>
<feature type="region of interest" description="Disordered" evidence="2">
    <location>
        <begin position="394"/>
        <end position="423"/>
    </location>
</feature>
<dbReference type="GO" id="GO:0003677">
    <property type="term" value="F:DNA binding"/>
    <property type="evidence" value="ECO:0007669"/>
    <property type="project" value="InterPro"/>
</dbReference>
<feature type="domain" description="DNA-directed DNA polymerase family A palm" evidence="3">
    <location>
        <begin position="271"/>
        <end position="393"/>
    </location>
</feature>
<dbReference type="InterPro" id="IPR012337">
    <property type="entry name" value="RNaseH-like_sf"/>
</dbReference>
<proteinExistence type="predicted"/>
<dbReference type="Pfam" id="PF00476">
    <property type="entry name" value="DNA_pol_A"/>
    <property type="match status" value="1"/>
</dbReference>
<evidence type="ECO:0000256" key="1">
    <source>
        <dbReference type="ARBA" id="ARBA00022705"/>
    </source>
</evidence>
<dbReference type="SUPFAM" id="SSF56672">
    <property type="entry name" value="DNA/RNA polymerases"/>
    <property type="match status" value="1"/>
</dbReference>
<dbReference type="EMBL" id="LAZR01050113">
    <property type="protein sequence ID" value="KKK88085.1"/>
    <property type="molecule type" value="Genomic_DNA"/>
</dbReference>
<sequence length="423" mass="47745">LIQLVYEAKPVLDALGDNPVVIIDTETSSKYPHRDGKILAGVGVKPLGGPSFYMPVRHKDSQNASLRTMRGLMEELRGLTQIYHHPKLDLAVLFNDGVDFLDEDVLDTVVMTRLTYEDEVNYELKRLGKRFIKDDAGELEKELKRLMKERGWTSYDQIPAEMILAYVGEDLELTEGLFKLTTPLINKRGLAPLLKLEQRVTRTLFYMEQHGFLMDRDYIEGPEGRDGVRKGGEHKGILTMIESEKKEIYRIAGRSLRKRLKELDPELDEAERARTEAGLRFYKDSGSTFNHNSAPELKKVFNGLGVHSPVMTSGGKKKKQPQESWAKDALAKIDHPMADMIAKLRGMENIEHYYAGFMEMMDANDVIHCSIHQAGAKTGRCSCREPNFQNIPKFAGFSGGRGKGGARSMQRLQRKGAGDDELV</sequence>
<feature type="non-terminal residue" evidence="5">
    <location>
        <position position="423"/>
    </location>
</feature>
<keyword evidence="1" id="KW-0235">DNA replication</keyword>
<dbReference type="InterPro" id="IPR001098">
    <property type="entry name" value="DNA-dir_DNA_pol_A_palm_dom"/>
</dbReference>
<accession>A0A0F8ZPZ1</accession>
<dbReference type="Gene3D" id="1.20.1060.10">
    <property type="entry name" value="Taq DNA Polymerase, Chain T, domain 4"/>
    <property type="match status" value="1"/>
</dbReference>
<dbReference type="InterPro" id="IPR002298">
    <property type="entry name" value="DNA_polymerase_A"/>
</dbReference>
<feature type="domain" description="3'-5' exonuclease" evidence="4">
    <location>
        <begin position="11"/>
        <end position="178"/>
    </location>
</feature>
<dbReference type="GO" id="GO:0006261">
    <property type="term" value="P:DNA-templated DNA replication"/>
    <property type="evidence" value="ECO:0007669"/>
    <property type="project" value="InterPro"/>
</dbReference>
<dbReference type="GO" id="GO:0003887">
    <property type="term" value="F:DNA-directed DNA polymerase activity"/>
    <property type="evidence" value="ECO:0007669"/>
    <property type="project" value="InterPro"/>
</dbReference>
<organism evidence="5">
    <name type="scientific">marine sediment metagenome</name>
    <dbReference type="NCBI Taxonomy" id="412755"/>
    <lineage>
        <taxon>unclassified sequences</taxon>
        <taxon>metagenomes</taxon>
        <taxon>ecological metagenomes</taxon>
    </lineage>
</organism>
<evidence type="ECO:0000259" key="4">
    <source>
        <dbReference type="Pfam" id="PF01612"/>
    </source>
</evidence>
<dbReference type="AlphaFoldDB" id="A0A0F8ZPZ1"/>
<reference evidence="5" key="1">
    <citation type="journal article" date="2015" name="Nature">
        <title>Complex archaea that bridge the gap between prokaryotes and eukaryotes.</title>
        <authorList>
            <person name="Spang A."/>
            <person name="Saw J.H."/>
            <person name="Jorgensen S.L."/>
            <person name="Zaremba-Niedzwiedzka K."/>
            <person name="Martijn J."/>
            <person name="Lind A.E."/>
            <person name="van Eijk R."/>
            <person name="Schleper C."/>
            <person name="Guy L."/>
            <person name="Ettema T.J."/>
        </authorList>
    </citation>
    <scope>NUCLEOTIDE SEQUENCE</scope>
</reference>
<name>A0A0F8ZPZ1_9ZZZZ</name>
<feature type="non-terminal residue" evidence="5">
    <location>
        <position position="1"/>
    </location>
</feature>
<evidence type="ECO:0000313" key="5">
    <source>
        <dbReference type="EMBL" id="KKK88085.1"/>
    </source>
</evidence>
<dbReference type="PANTHER" id="PTHR10133:SF27">
    <property type="entry name" value="DNA POLYMERASE NU"/>
    <property type="match status" value="1"/>
</dbReference>
<dbReference type="PANTHER" id="PTHR10133">
    <property type="entry name" value="DNA POLYMERASE I"/>
    <property type="match status" value="1"/>
</dbReference>
<protein>
    <recommendedName>
        <fullName evidence="6">DNA-directed DNA polymerase family A palm domain-containing protein</fullName>
    </recommendedName>
</protein>
<dbReference type="InterPro" id="IPR002562">
    <property type="entry name" value="3'-5'_exonuclease_dom"/>
</dbReference>
<gene>
    <name evidence="5" type="ORF">LCGC14_2746720</name>
</gene>
<evidence type="ECO:0008006" key="6">
    <source>
        <dbReference type="Google" id="ProtNLM"/>
    </source>
</evidence>
<dbReference type="GO" id="GO:0008408">
    <property type="term" value="F:3'-5' exonuclease activity"/>
    <property type="evidence" value="ECO:0007669"/>
    <property type="project" value="InterPro"/>
</dbReference>
<dbReference type="SUPFAM" id="SSF53098">
    <property type="entry name" value="Ribonuclease H-like"/>
    <property type="match status" value="1"/>
</dbReference>